<dbReference type="Proteomes" id="UP000468638">
    <property type="component" value="Unassembled WGS sequence"/>
</dbReference>
<accession>A0A6I5A508</accession>
<evidence type="ECO:0000313" key="1">
    <source>
        <dbReference type="EMBL" id="MYL35413.1"/>
    </source>
</evidence>
<organism evidence="1 2">
    <name type="scientific">Pontibacillus yanchengensis</name>
    <dbReference type="NCBI Taxonomy" id="462910"/>
    <lineage>
        <taxon>Bacteria</taxon>
        <taxon>Bacillati</taxon>
        <taxon>Bacillota</taxon>
        <taxon>Bacilli</taxon>
        <taxon>Bacillales</taxon>
        <taxon>Bacillaceae</taxon>
        <taxon>Pontibacillus</taxon>
    </lineage>
</organism>
<reference evidence="1 2" key="1">
    <citation type="submission" date="2019-11" db="EMBL/GenBank/DDBJ databases">
        <title>Genome sequences of 17 halophilic strains isolated from different environments.</title>
        <authorList>
            <person name="Furrow R.E."/>
        </authorList>
    </citation>
    <scope>NUCLEOTIDE SEQUENCE [LARGE SCALE GENOMIC DNA]</scope>
    <source>
        <strain evidence="1 2">22514_16_FS</strain>
    </source>
</reference>
<sequence length="103" mass="11963">MKNKFKIMFVSILLLAIIAGLWYSSSYGSISKKREMKQVIKDNYESEVQFKSIEYIESGPRSVGEDWVVTYLVKSEDKCIKYRSWFKPKDLTLDTTVKEGSCT</sequence>
<evidence type="ECO:0000313" key="2">
    <source>
        <dbReference type="Proteomes" id="UP000468638"/>
    </source>
</evidence>
<proteinExistence type="predicted"/>
<evidence type="ECO:0008006" key="3">
    <source>
        <dbReference type="Google" id="ProtNLM"/>
    </source>
</evidence>
<dbReference type="AlphaFoldDB" id="A0A6I5A508"/>
<comment type="caution">
    <text evidence="1">The sequence shown here is derived from an EMBL/GenBank/DDBJ whole genome shotgun (WGS) entry which is preliminary data.</text>
</comment>
<gene>
    <name evidence="1" type="ORF">GLW05_17680</name>
</gene>
<protein>
    <recommendedName>
        <fullName evidence="3">DUF3139 domain-containing protein</fullName>
    </recommendedName>
</protein>
<dbReference type="RefSeq" id="WP_160850588.1">
    <property type="nucleotide sequence ID" value="NZ_WMEQ01000017.1"/>
</dbReference>
<dbReference type="EMBL" id="WMEQ01000017">
    <property type="protein sequence ID" value="MYL35413.1"/>
    <property type="molecule type" value="Genomic_DNA"/>
</dbReference>
<name>A0A6I5A508_9BACI</name>